<dbReference type="Proteomes" id="UP000598297">
    <property type="component" value="Unassembled WGS sequence"/>
</dbReference>
<dbReference type="OrthoDB" id="7565202at2"/>
<keyword evidence="3" id="KW-1185">Reference proteome</keyword>
<feature type="domain" description="Stress-response A/B barrel" evidence="1">
    <location>
        <begin position="86"/>
        <end position="187"/>
    </location>
</feature>
<dbReference type="RefSeq" id="WP_161703162.1">
    <property type="nucleotide sequence ID" value="NZ_JAAAHS010000321.1"/>
</dbReference>
<sequence>MTRWVALLPPEQTDPYDAAGALPGVSGCSAAPDLPGSFGGRGATWDLTAERPPSAVAAELGLPEPVDEVALTPVRGRSVPSSGPRVKRTLLFAVRPEASDALVARLESDLLAMPAHITSIRSWALSRVDQERTPGRWTHVWEQEFADVEGLTGEYLDHPFHWTCVDRWFDSEVPGAGIVRPLVAHLYRWSGRPVLLDA</sequence>
<evidence type="ECO:0000313" key="2">
    <source>
        <dbReference type="EMBL" id="NBE55431.1"/>
    </source>
</evidence>
<reference evidence="2" key="1">
    <citation type="submission" date="2020-01" db="EMBL/GenBank/DDBJ databases">
        <title>Whole-genome analyses of novel actinobacteria.</title>
        <authorList>
            <person name="Sahin N."/>
        </authorList>
    </citation>
    <scope>NUCLEOTIDE SEQUENCE</scope>
    <source>
        <strain evidence="2">YC537</strain>
    </source>
</reference>
<protein>
    <submittedName>
        <fullName evidence="2">Dabb family protein</fullName>
    </submittedName>
</protein>
<comment type="caution">
    <text evidence="2">The sequence shown here is derived from an EMBL/GenBank/DDBJ whole genome shotgun (WGS) entry which is preliminary data.</text>
</comment>
<dbReference type="InterPro" id="IPR011008">
    <property type="entry name" value="Dimeric_a/b-barrel"/>
</dbReference>
<dbReference type="Pfam" id="PF07876">
    <property type="entry name" value="Dabb"/>
    <property type="match status" value="1"/>
</dbReference>
<dbReference type="PROSITE" id="PS51257">
    <property type="entry name" value="PROKAR_LIPOPROTEIN"/>
    <property type="match status" value="1"/>
</dbReference>
<dbReference type="Gene3D" id="3.30.70.100">
    <property type="match status" value="1"/>
</dbReference>
<proteinExistence type="predicted"/>
<dbReference type="EMBL" id="JAAAHS010000321">
    <property type="protein sequence ID" value="NBE55431.1"/>
    <property type="molecule type" value="Genomic_DNA"/>
</dbReference>
<dbReference type="PROSITE" id="PS51502">
    <property type="entry name" value="S_R_A_B_BARREL"/>
    <property type="match status" value="1"/>
</dbReference>
<gene>
    <name evidence="2" type="ORF">GUY60_29190</name>
</gene>
<evidence type="ECO:0000259" key="1">
    <source>
        <dbReference type="PROSITE" id="PS51502"/>
    </source>
</evidence>
<evidence type="ECO:0000313" key="3">
    <source>
        <dbReference type="Proteomes" id="UP000598297"/>
    </source>
</evidence>
<organism evidence="2 3">
    <name type="scientific">Streptomyces boluensis</name>
    <dbReference type="NCBI Taxonomy" id="1775135"/>
    <lineage>
        <taxon>Bacteria</taxon>
        <taxon>Bacillati</taxon>
        <taxon>Actinomycetota</taxon>
        <taxon>Actinomycetes</taxon>
        <taxon>Kitasatosporales</taxon>
        <taxon>Streptomycetaceae</taxon>
        <taxon>Streptomyces</taxon>
    </lineage>
</organism>
<accession>A0A964XPN7</accession>
<name>A0A964XPN7_9ACTN</name>
<dbReference type="SUPFAM" id="SSF54909">
    <property type="entry name" value="Dimeric alpha+beta barrel"/>
    <property type="match status" value="1"/>
</dbReference>
<dbReference type="InterPro" id="IPR013097">
    <property type="entry name" value="Dabb"/>
</dbReference>
<dbReference type="SMART" id="SM00886">
    <property type="entry name" value="Dabb"/>
    <property type="match status" value="1"/>
</dbReference>
<dbReference type="AlphaFoldDB" id="A0A964XPN7"/>